<proteinExistence type="predicted"/>
<evidence type="ECO:0000313" key="2">
    <source>
        <dbReference type="Proteomes" id="UP000236291"/>
    </source>
</evidence>
<dbReference type="Proteomes" id="UP000236291">
    <property type="component" value="Unassembled WGS sequence"/>
</dbReference>
<evidence type="ECO:0000313" key="1">
    <source>
        <dbReference type="EMBL" id="PNX58889.1"/>
    </source>
</evidence>
<accession>A0A2K3JXV7</accession>
<gene>
    <name evidence="1" type="ORF">L195_g059412</name>
</gene>
<dbReference type="ExpressionAtlas" id="A0A2K3JXV7">
    <property type="expression patterns" value="baseline"/>
</dbReference>
<reference evidence="1 2" key="2">
    <citation type="journal article" date="2017" name="Front. Plant Sci.">
        <title>Gene Classification and Mining of Molecular Markers Useful in Red Clover (Trifolium pratense) Breeding.</title>
        <authorList>
            <person name="Istvanek J."/>
            <person name="Dluhosova J."/>
            <person name="Dluhos P."/>
            <person name="Patkova L."/>
            <person name="Nedelnik J."/>
            <person name="Repkova J."/>
        </authorList>
    </citation>
    <scope>NUCLEOTIDE SEQUENCE [LARGE SCALE GENOMIC DNA]</scope>
    <source>
        <strain evidence="2">cv. Tatra</strain>
        <tissue evidence="1">Young leaves</tissue>
    </source>
</reference>
<comment type="caution">
    <text evidence="1">The sequence shown here is derived from an EMBL/GenBank/DDBJ whole genome shotgun (WGS) entry which is preliminary data.</text>
</comment>
<name>A0A2K3JXV7_TRIPR</name>
<protein>
    <recommendedName>
        <fullName evidence="3">EGF-like domain-containing protein</fullName>
    </recommendedName>
</protein>
<dbReference type="AlphaFoldDB" id="A0A2K3JXV7"/>
<feature type="non-terminal residue" evidence="1">
    <location>
        <position position="61"/>
    </location>
</feature>
<sequence length="61" mass="6953">MTSNNLCSDHVEVNWEPPSEEPICDNLGDCHGWKHSTCSKTNRCLCNANYEWNGEHLSCIE</sequence>
<evidence type="ECO:0008006" key="3">
    <source>
        <dbReference type="Google" id="ProtNLM"/>
    </source>
</evidence>
<reference evidence="1 2" key="1">
    <citation type="journal article" date="2014" name="Am. J. Bot.">
        <title>Genome assembly and annotation for red clover (Trifolium pratense; Fabaceae).</title>
        <authorList>
            <person name="Istvanek J."/>
            <person name="Jaros M."/>
            <person name="Krenek A."/>
            <person name="Repkova J."/>
        </authorList>
    </citation>
    <scope>NUCLEOTIDE SEQUENCE [LARGE SCALE GENOMIC DNA]</scope>
    <source>
        <strain evidence="2">cv. Tatra</strain>
        <tissue evidence="1">Young leaves</tissue>
    </source>
</reference>
<organism evidence="1 2">
    <name type="scientific">Trifolium pratense</name>
    <name type="common">Red clover</name>
    <dbReference type="NCBI Taxonomy" id="57577"/>
    <lineage>
        <taxon>Eukaryota</taxon>
        <taxon>Viridiplantae</taxon>
        <taxon>Streptophyta</taxon>
        <taxon>Embryophyta</taxon>
        <taxon>Tracheophyta</taxon>
        <taxon>Spermatophyta</taxon>
        <taxon>Magnoliopsida</taxon>
        <taxon>eudicotyledons</taxon>
        <taxon>Gunneridae</taxon>
        <taxon>Pentapetalae</taxon>
        <taxon>rosids</taxon>
        <taxon>fabids</taxon>
        <taxon>Fabales</taxon>
        <taxon>Fabaceae</taxon>
        <taxon>Papilionoideae</taxon>
        <taxon>50 kb inversion clade</taxon>
        <taxon>NPAAA clade</taxon>
        <taxon>Hologalegina</taxon>
        <taxon>IRL clade</taxon>
        <taxon>Trifolieae</taxon>
        <taxon>Trifolium</taxon>
    </lineage>
</organism>
<dbReference type="EMBL" id="ASHM01129539">
    <property type="protein sequence ID" value="PNX58889.1"/>
    <property type="molecule type" value="Genomic_DNA"/>
</dbReference>